<name>A0AAD9YER9_COLKA</name>
<evidence type="ECO:0000313" key="1">
    <source>
        <dbReference type="EMBL" id="KAK2763589.1"/>
    </source>
</evidence>
<comment type="caution">
    <text evidence="1">The sequence shown here is derived from an EMBL/GenBank/DDBJ whole genome shotgun (WGS) entry which is preliminary data.</text>
</comment>
<dbReference type="EMBL" id="VYYT01000143">
    <property type="protein sequence ID" value="KAK2763589.1"/>
    <property type="molecule type" value="Genomic_DNA"/>
</dbReference>
<evidence type="ECO:0000313" key="2">
    <source>
        <dbReference type="Proteomes" id="UP001281614"/>
    </source>
</evidence>
<organism evidence="1 2">
    <name type="scientific">Colletotrichum kahawae</name>
    <name type="common">Coffee berry disease fungus</name>
    <dbReference type="NCBI Taxonomy" id="34407"/>
    <lineage>
        <taxon>Eukaryota</taxon>
        <taxon>Fungi</taxon>
        <taxon>Dikarya</taxon>
        <taxon>Ascomycota</taxon>
        <taxon>Pezizomycotina</taxon>
        <taxon>Sordariomycetes</taxon>
        <taxon>Hypocreomycetidae</taxon>
        <taxon>Glomerellales</taxon>
        <taxon>Glomerellaceae</taxon>
        <taxon>Colletotrichum</taxon>
        <taxon>Colletotrichum gloeosporioides species complex</taxon>
    </lineage>
</organism>
<gene>
    <name evidence="1" type="ORF">CKAH01_15930</name>
</gene>
<reference evidence="1" key="1">
    <citation type="submission" date="2023-02" db="EMBL/GenBank/DDBJ databases">
        <title>Colletotrichum kahawae CIFC_Que2 genome sequencing and assembly.</title>
        <authorList>
            <person name="Baroncelli R."/>
        </authorList>
    </citation>
    <scope>NUCLEOTIDE SEQUENCE</scope>
    <source>
        <strain evidence="1">CIFC_Que2</strain>
    </source>
</reference>
<protein>
    <submittedName>
        <fullName evidence="1">Uncharacterized protein</fullName>
    </submittedName>
</protein>
<dbReference type="AlphaFoldDB" id="A0AAD9YER9"/>
<sequence>MLGAGVGLTCRSGTAPFCVLDRHYTAQAGNTCNFMALANSVSSEKFFYAATAAGATRCCNDLPADLTTCLPFT</sequence>
<dbReference type="Proteomes" id="UP001281614">
    <property type="component" value="Unassembled WGS sequence"/>
</dbReference>
<proteinExistence type="predicted"/>
<accession>A0AAD9YER9</accession>
<keyword evidence="2" id="KW-1185">Reference proteome</keyword>